<keyword evidence="1" id="KW-0067">ATP-binding</keyword>
<accession>A0A543ATV9</accession>
<evidence type="ECO:0000313" key="4">
    <source>
        <dbReference type="Proteomes" id="UP000317043"/>
    </source>
</evidence>
<keyword evidence="1" id="KW-0547">Nucleotide-binding</keyword>
<gene>
    <name evidence="3" type="ORF">FB566_1541</name>
</gene>
<dbReference type="Gene3D" id="3.30.470.20">
    <property type="entry name" value="ATP-grasp fold, B domain"/>
    <property type="match status" value="1"/>
</dbReference>
<feature type="domain" description="ATP-grasp" evidence="2">
    <location>
        <begin position="145"/>
        <end position="376"/>
    </location>
</feature>
<keyword evidence="4" id="KW-1185">Reference proteome</keyword>
<name>A0A543ATV9_9ACTN</name>
<dbReference type="Proteomes" id="UP000317043">
    <property type="component" value="Unassembled WGS sequence"/>
</dbReference>
<evidence type="ECO:0000313" key="3">
    <source>
        <dbReference type="EMBL" id="TQL76021.1"/>
    </source>
</evidence>
<dbReference type="NCBIfam" id="NF038074">
    <property type="entry name" value="fam_STM4014"/>
    <property type="match status" value="1"/>
</dbReference>
<evidence type="ECO:0000259" key="2">
    <source>
        <dbReference type="PROSITE" id="PS50975"/>
    </source>
</evidence>
<dbReference type="GO" id="GO:0005524">
    <property type="term" value="F:ATP binding"/>
    <property type="evidence" value="ECO:0007669"/>
    <property type="project" value="UniProtKB-UniRule"/>
</dbReference>
<dbReference type="EMBL" id="VFOW01000001">
    <property type="protein sequence ID" value="TQL76021.1"/>
    <property type="molecule type" value="Genomic_DNA"/>
</dbReference>
<comment type="caution">
    <text evidence="3">The sequence shown here is derived from an EMBL/GenBank/DDBJ whole genome shotgun (WGS) entry which is preliminary data.</text>
</comment>
<proteinExistence type="predicted"/>
<evidence type="ECO:0000256" key="1">
    <source>
        <dbReference type="PROSITE-ProRule" id="PRU00409"/>
    </source>
</evidence>
<dbReference type="InParanoid" id="A0A543ATV9"/>
<reference evidence="3 4" key="1">
    <citation type="submission" date="2019-06" db="EMBL/GenBank/DDBJ databases">
        <title>Sequencing the genomes of 1000 actinobacteria strains.</title>
        <authorList>
            <person name="Klenk H.-P."/>
        </authorList>
    </citation>
    <scope>NUCLEOTIDE SEQUENCE [LARGE SCALE GENOMIC DNA]</scope>
    <source>
        <strain evidence="3 4">DSM 45928</strain>
    </source>
</reference>
<dbReference type="AlphaFoldDB" id="A0A543ATV9"/>
<dbReference type="GO" id="GO:0046872">
    <property type="term" value="F:metal ion binding"/>
    <property type="evidence" value="ECO:0007669"/>
    <property type="project" value="InterPro"/>
</dbReference>
<dbReference type="InterPro" id="IPR011761">
    <property type="entry name" value="ATP-grasp"/>
</dbReference>
<dbReference type="SUPFAM" id="SSF56059">
    <property type="entry name" value="Glutathione synthetase ATP-binding domain-like"/>
    <property type="match status" value="1"/>
</dbReference>
<dbReference type="PROSITE" id="PS50975">
    <property type="entry name" value="ATP_GRASP"/>
    <property type="match status" value="1"/>
</dbReference>
<dbReference type="InterPro" id="IPR047778">
    <property type="entry name" value="STM4014-like"/>
</dbReference>
<protein>
    <recommendedName>
        <fullName evidence="2">ATP-grasp domain-containing protein</fullName>
    </recommendedName>
</protein>
<sequence>MGRRKALLPGCGRVTTSPSVARLVTVCVPQNRRRLLFVEAARRAGWDEPEVVPWRDLADEGIAISLPENALVRVDAPGEDVETARLLRGWDHDPDLHRVEGGADQHRGFVAALDRLSRLVTATPGARLLQQVDDLIDMCDKRRCHLRLSRAGVPVPLALPGPITGYASLRDQMAEHRMARVFVKPAHGSSASGVIALAVAPGRVRAVTSVDLVRDEDGRIRLYNSLRLRTYSSPDEVAAVVDALAPDGLHVERWVPKADVDGRVVDLRVLVVAGRATHVVVRSSRSPLTNLHLGNARGDTRALREAIGEPAWRAMLGVAEDAAAVFGSTLHAGVDVLASPDWQRFAVGEVNAFGDLLPRILHNGRDTYAEQLHALATGAFQPLSPTPVEH</sequence>
<organism evidence="3 4">
    <name type="scientific">Stackebrandtia endophytica</name>
    <dbReference type="NCBI Taxonomy" id="1496996"/>
    <lineage>
        <taxon>Bacteria</taxon>
        <taxon>Bacillati</taxon>
        <taxon>Actinomycetota</taxon>
        <taxon>Actinomycetes</taxon>
        <taxon>Glycomycetales</taxon>
        <taxon>Glycomycetaceae</taxon>
        <taxon>Stackebrandtia</taxon>
    </lineage>
</organism>